<reference evidence="2 3" key="1">
    <citation type="submission" date="2015-10" db="EMBL/GenBank/DDBJ databases">
        <title>Draft genome sequence of Streptomyces caeruleatus NRRL B-24802, type strain for the species Streptomyces caeruleatus.</title>
        <authorList>
            <person name="Ruckert C."/>
            <person name="Winkler A."/>
            <person name="Kalinowski J."/>
            <person name="Kampfer P."/>
            <person name="Glaeser S."/>
        </authorList>
    </citation>
    <scope>NUCLEOTIDE SEQUENCE [LARGE SCALE GENOMIC DNA]</scope>
    <source>
        <strain evidence="2 3">NRRL B-24802</strain>
    </source>
</reference>
<accession>A0A101THA1</accession>
<dbReference type="Proteomes" id="UP000053429">
    <property type="component" value="Unassembled WGS sequence"/>
</dbReference>
<protein>
    <submittedName>
        <fullName evidence="2">Uncharacterized protein</fullName>
    </submittedName>
</protein>
<dbReference type="AlphaFoldDB" id="A0A101THA1"/>
<dbReference type="OrthoDB" id="4559827at2"/>
<sequence>MSADRRAAEDHRHAAHPATRTDDELRAATDIGRLLLYGLTRDAFRTALFGDGAVAAAVTLDRLGVLSRSVAFLADTVRAGGVRYVAELPEPLPSAGASQVLRGWLAAAADVVADPEAETRAARWLDTVAELIGARRDSRGPHQ</sequence>
<organism evidence="2 3">
    <name type="scientific">Streptomyces caeruleatus</name>
    <dbReference type="NCBI Taxonomy" id="661399"/>
    <lineage>
        <taxon>Bacteria</taxon>
        <taxon>Bacillati</taxon>
        <taxon>Actinomycetota</taxon>
        <taxon>Actinomycetes</taxon>
        <taxon>Kitasatosporales</taxon>
        <taxon>Streptomycetaceae</taxon>
        <taxon>Streptomyces</taxon>
    </lineage>
</organism>
<dbReference type="STRING" id="661399.AQJ67_41125"/>
<proteinExistence type="predicted"/>
<feature type="compositionally biased region" description="Basic and acidic residues" evidence="1">
    <location>
        <begin position="1"/>
        <end position="12"/>
    </location>
</feature>
<gene>
    <name evidence="2" type="ORF">AQJ67_41125</name>
</gene>
<evidence type="ECO:0000313" key="2">
    <source>
        <dbReference type="EMBL" id="KUN92005.1"/>
    </source>
</evidence>
<dbReference type="EMBL" id="LMWY01000062">
    <property type="protein sequence ID" value="KUN92005.1"/>
    <property type="molecule type" value="Genomic_DNA"/>
</dbReference>
<evidence type="ECO:0000256" key="1">
    <source>
        <dbReference type="SAM" id="MobiDB-lite"/>
    </source>
</evidence>
<feature type="region of interest" description="Disordered" evidence="1">
    <location>
        <begin position="1"/>
        <end position="21"/>
    </location>
</feature>
<comment type="caution">
    <text evidence="2">The sequence shown here is derived from an EMBL/GenBank/DDBJ whole genome shotgun (WGS) entry which is preliminary data.</text>
</comment>
<keyword evidence="3" id="KW-1185">Reference proteome</keyword>
<evidence type="ECO:0000313" key="3">
    <source>
        <dbReference type="Proteomes" id="UP000053429"/>
    </source>
</evidence>
<name>A0A101THA1_9ACTN</name>